<comment type="caution">
    <text evidence="1">The sequence shown here is derived from an EMBL/GenBank/DDBJ whole genome shotgun (WGS) entry which is preliminary data.</text>
</comment>
<gene>
    <name evidence="1" type="ORF">K0U00_26890</name>
</gene>
<reference evidence="1 2" key="1">
    <citation type="submission" date="2021-07" db="EMBL/GenBank/DDBJ databases">
        <title>Paenibacillus radiodurans sp. nov., isolated from the southeastern edge of Tengger Desert.</title>
        <authorList>
            <person name="Zhang G."/>
        </authorList>
    </citation>
    <scope>NUCLEOTIDE SEQUENCE [LARGE SCALE GENOMIC DNA]</scope>
    <source>
        <strain evidence="1 2">CCM 7311</strain>
    </source>
</reference>
<dbReference type="EMBL" id="JAHZIK010000926">
    <property type="protein sequence ID" value="MBW7457674.1"/>
    <property type="molecule type" value="Genomic_DNA"/>
</dbReference>
<evidence type="ECO:0000313" key="1">
    <source>
        <dbReference type="EMBL" id="MBW7457674.1"/>
    </source>
</evidence>
<dbReference type="RefSeq" id="WP_210038493.1">
    <property type="nucleotide sequence ID" value="NZ_JBHLVU010000022.1"/>
</dbReference>
<proteinExistence type="predicted"/>
<keyword evidence="2" id="KW-1185">Reference proteome</keyword>
<accession>A0ABS7C9U9</accession>
<name>A0ABS7C9U9_9BACL</name>
<evidence type="ECO:0000313" key="2">
    <source>
        <dbReference type="Proteomes" id="UP001519887"/>
    </source>
</evidence>
<organism evidence="1 2">
    <name type="scientific">Paenibacillus sepulcri</name>
    <dbReference type="NCBI Taxonomy" id="359917"/>
    <lineage>
        <taxon>Bacteria</taxon>
        <taxon>Bacillati</taxon>
        <taxon>Bacillota</taxon>
        <taxon>Bacilli</taxon>
        <taxon>Bacillales</taxon>
        <taxon>Paenibacillaceae</taxon>
        <taxon>Paenibacillus</taxon>
    </lineage>
</organism>
<protein>
    <submittedName>
        <fullName evidence="1">Uncharacterized protein</fullName>
    </submittedName>
</protein>
<dbReference type="Proteomes" id="UP001519887">
    <property type="component" value="Unassembled WGS sequence"/>
</dbReference>
<sequence length="172" mass="18916">MDTKGKTSSIEQSAYLFNVDILVEGNTNALAAERLLHLLNQCGFADYRIKSGIELGRLIEALESAVSGKPAIGSPYIAEPPAGGNPAGLQEHRTEAATATIEEVPQIIDRVRTSISENRLIRLSVNKGFGVRLNIPCRIIKLDESSQMLTVYHVDEKQVYTFTLNEIDDFVI</sequence>